<evidence type="ECO:0000256" key="3">
    <source>
        <dbReference type="ARBA" id="ARBA00005641"/>
    </source>
</evidence>
<feature type="chain" id="PRO_5045638807" description="mannan endo-1,4-beta-mannosidase" evidence="10">
    <location>
        <begin position="19"/>
        <end position="360"/>
    </location>
</feature>
<dbReference type="Pfam" id="PF00150">
    <property type="entry name" value="Cellulase"/>
    <property type="match status" value="1"/>
</dbReference>
<dbReference type="EC" id="3.2.1.78" evidence="4"/>
<dbReference type="InterPro" id="IPR045053">
    <property type="entry name" value="MAN-like"/>
</dbReference>
<keyword evidence="5" id="KW-0964">Secreted</keyword>
<dbReference type="EMBL" id="JAKNSF020000074">
    <property type="protein sequence ID" value="KAK7720527.1"/>
    <property type="molecule type" value="Genomic_DNA"/>
</dbReference>
<dbReference type="PANTHER" id="PTHR31451:SF39">
    <property type="entry name" value="MANNAN ENDO-1,4-BETA-MANNOSIDASE 1"/>
    <property type="match status" value="1"/>
</dbReference>
<evidence type="ECO:0000256" key="8">
    <source>
        <dbReference type="ARBA" id="ARBA00023295"/>
    </source>
</evidence>
<dbReference type="PANTHER" id="PTHR31451">
    <property type="match status" value="1"/>
</dbReference>
<protein>
    <recommendedName>
        <fullName evidence="4">mannan endo-1,4-beta-mannosidase</fullName>
        <ecNumber evidence="4">3.2.1.78</ecNumber>
    </recommendedName>
</protein>
<evidence type="ECO:0000256" key="5">
    <source>
        <dbReference type="ARBA" id="ARBA00022525"/>
    </source>
</evidence>
<comment type="similarity">
    <text evidence="3 9">Belongs to the glycosyl hydrolase 5 (cellulase A) family.</text>
</comment>
<keyword evidence="7 9" id="KW-0378">Hydrolase</keyword>
<evidence type="ECO:0000256" key="1">
    <source>
        <dbReference type="ARBA" id="ARBA00001678"/>
    </source>
</evidence>
<evidence type="ECO:0000256" key="9">
    <source>
        <dbReference type="RuleBase" id="RU361153"/>
    </source>
</evidence>
<comment type="caution">
    <text evidence="12">The sequence shown here is derived from an EMBL/GenBank/DDBJ whole genome shotgun (WGS) entry which is preliminary data.</text>
</comment>
<evidence type="ECO:0000313" key="12">
    <source>
        <dbReference type="EMBL" id="KAK7720527.1"/>
    </source>
</evidence>
<keyword evidence="8 9" id="KW-0326">Glycosidase</keyword>
<dbReference type="SUPFAM" id="SSF51445">
    <property type="entry name" value="(Trans)glycosidases"/>
    <property type="match status" value="1"/>
</dbReference>
<dbReference type="Proteomes" id="UP001430848">
    <property type="component" value="Unassembled WGS sequence"/>
</dbReference>
<dbReference type="InterPro" id="IPR001547">
    <property type="entry name" value="Glyco_hydro_5"/>
</dbReference>
<name>A0ABR1NYW5_DIAER</name>
<reference evidence="12 13" key="1">
    <citation type="submission" date="2024-02" db="EMBL/GenBank/DDBJ databases">
        <title>De novo assembly and annotation of 12 fungi associated with fruit tree decline syndrome in Ontario, Canada.</title>
        <authorList>
            <person name="Sulman M."/>
            <person name="Ellouze W."/>
            <person name="Ilyukhin E."/>
        </authorList>
    </citation>
    <scope>NUCLEOTIDE SEQUENCE [LARGE SCALE GENOMIC DNA]</scope>
    <source>
        <strain evidence="12 13">M169</strain>
    </source>
</reference>
<dbReference type="InterPro" id="IPR017853">
    <property type="entry name" value="GH"/>
</dbReference>
<keyword evidence="6 10" id="KW-0732">Signal</keyword>
<sequence>MRGLVSLLPLLAAASVGALPASGNASSGTAAATFAKTDGLFFNIDGETKYYAGTNCYWCGFLTSDEDVDKVFSDMAAADLKVIRVWGFNDVNTVPSDGTVYYQYLSATGSQINTGANGLERMDAVVSAAETHGLKLIINFVNNWSDYGGIAAYVSAFGGSATTWFTDETSQAQYKKYIDAVVSRYKDSTTVFAWELANEPRCSGCDGSVIYNWAKTTSEYIKSLDSNHMVTIGDEGFGPLTGGDGSYPYTTSAGGYTWADNMNITTLDFATFHLYPDSSAGKPCLMEEYGGENNCTIENPWQKTALNTSGIAADLFWQYGDTLPSTGSQTSQDGNTVFYEEGNWDCMVTDHVNAINALYP</sequence>
<proteinExistence type="inferred from homology"/>
<accession>A0ABR1NYW5</accession>
<evidence type="ECO:0000256" key="7">
    <source>
        <dbReference type="ARBA" id="ARBA00022801"/>
    </source>
</evidence>
<organism evidence="12 13">
    <name type="scientific">Diaporthe eres</name>
    <name type="common">Phomopsis oblonga</name>
    <dbReference type="NCBI Taxonomy" id="83184"/>
    <lineage>
        <taxon>Eukaryota</taxon>
        <taxon>Fungi</taxon>
        <taxon>Dikarya</taxon>
        <taxon>Ascomycota</taxon>
        <taxon>Pezizomycotina</taxon>
        <taxon>Sordariomycetes</taxon>
        <taxon>Sordariomycetidae</taxon>
        <taxon>Diaporthales</taxon>
        <taxon>Diaporthaceae</taxon>
        <taxon>Diaporthe</taxon>
        <taxon>Diaporthe eres species complex</taxon>
    </lineage>
</organism>
<feature type="domain" description="Glycoside hydrolase family 5" evidence="11">
    <location>
        <begin position="77"/>
        <end position="279"/>
    </location>
</feature>
<feature type="signal peptide" evidence="10">
    <location>
        <begin position="1"/>
        <end position="18"/>
    </location>
</feature>
<comment type="catalytic activity">
    <reaction evidence="1">
        <text>Random hydrolysis of (1-&gt;4)-beta-D-mannosidic linkages in mannans, galactomannans and glucomannans.</text>
        <dbReference type="EC" id="3.2.1.78"/>
    </reaction>
</comment>
<dbReference type="Gene3D" id="3.20.20.80">
    <property type="entry name" value="Glycosidases"/>
    <property type="match status" value="1"/>
</dbReference>
<evidence type="ECO:0000313" key="13">
    <source>
        <dbReference type="Proteomes" id="UP001430848"/>
    </source>
</evidence>
<comment type="subcellular location">
    <subcellularLocation>
        <location evidence="2">Secreted</location>
    </subcellularLocation>
</comment>
<evidence type="ECO:0000256" key="4">
    <source>
        <dbReference type="ARBA" id="ARBA00012706"/>
    </source>
</evidence>
<keyword evidence="13" id="KW-1185">Reference proteome</keyword>
<evidence type="ECO:0000259" key="11">
    <source>
        <dbReference type="Pfam" id="PF00150"/>
    </source>
</evidence>
<evidence type="ECO:0000256" key="10">
    <source>
        <dbReference type="SAM" id="SignalP"/>
    </source>
</evidence>
<evidence type="ECO:0000256" key="2">
    <source>
        <dbReference type="ARBA" id="ARBA00004613"/>
    </source>
</evidence>
<evidence type="ECO:0000256" key="6">
    <source>
        <dbReference type="ARBA" id="ARBA00022729"/>
    </source>
</evidence>
<gene>
    <name evidence="12" type="ORF">SLS63_009745</name>
</gene>